<comment type="caution">
    <text evidence="1">The sequence shown here is derived from an EMBL/GenBank/DDBJ whole genome shotgun (WGS) entry which is preliminary data.</text>
</comment>
<proteinExistence type="predicted"/>
<accession>A0A2A4Y8U9</accession>
<dbReference type="AlphaFoldDB" id="A0A2A4Y8U9"/>
<dbReference type="Proteomes" id="UP000217838">
    <property type="component" value="Unassembled WGS sequence"/>
</dbReference>
<reference evidence="2" key="1">
    <citation type="submission" date="2017-08" db="EMBL/GenBank/DDBJ databases">
        <title>A dynamic microbial community with high functional redundancy inhabits the cold, oxic subseafloor aquifer.</title>
        <authorList>
            <person name="Tully B.J."/>
            <person name="Wheat C.G."/>
            <person name="Glazer B.T."/>
            <person name="Huber J.A."/>
        </authorList>
    </citation>
    <scope>NUCLEOTIDE SEQUENCE [LARGE SCALE GENOMIC DNA]</scope>
</reference>
<gene>
    <name evidence="1" type="ORF">COB11_08565</name>
</gene>
<evidence type="ECO:0000313" key="2">
    <source>
        <dbReference type="Proteomes" id="UP000217838"/>
    </source>
</evidence>
<protein>
    <submittedName>
        <fullName evidence="1">Uncharacterized protein</fullName>
    </submittedName>
</protein>
<sequence length="80" mass="9301">MKIAPSNPVVPLYIVQHYSPDYFEAQLNECQNILNNKSSSQFEKLRAKRRVGFFSAEIRYLISKGRNDLVPQLEHSVFTK</sequence>
<dbReference type="EMBL" id="NVUU01000139">
    <property type="protein sequence ID" value="PCI91233.1"/>
    <property type="molecule type" value="Genomic_DNA"/>
</dbReference>
<organism evidence="1 2">
    <name type="scientific">Aerophobetes bacterium</name>
    <dbReference type="NCBI Taxonomy" id="2030807"/>
    <lineage>
        <taxon>Bacteria</taxon>
        <taxon>Candidatus Aerophobota</taxon>
    </lineage>
</organism>
<name>A0A2A4Y8U9_UNCAE</name>
<evidence type="ECO:0000313" key="1">
    <source>
        <dbReference type="EMBL" id="PCI91233.1"/>
    </source>
</evidence>